<keyword evidence="7" id="KW-0326">Glycosidase</keyword>
<dbReference type="Pfam" id="PF03639">
    <property type="entry name" value="Glyco_hydro_81"/>
    <property type="match status" value="1"/>
</dbReference>
<dbReference type="CDD" id="cd12446">
    <property type="entry name" value="RRM_RBM25"/>
    <property type="match status" value="1"/>
</dbReference>
<evidence type="ECO:0000256" key="11">
    <source>
        <dbReference type="SAM" id="MobiDB-lite"/>
    </source>
</evidence>
<dbReference type="PANTHER" id="PTHR47334:SF2">
    <property type="entry name" value="RNA-BINDING MOTIF PROTEIN 25"/>
    <property type="match status" value="1"/>
</dbReference>
<dbReference type="FunFam" id="1.20.1390.10:FF:000008">
    <property type="entry name" value="RNA Binding Motif protein homolog"/>
    <property type="match status" value="1"/>
</dbReference>
<feature type="region of interest" description="Disordered" evidence="11">
    <location>
        <begin position="1070"/>
        <end position="1103"/>
    </location>
</feature>
<feature type="region of interest" description="Disordered" evidence="11">
    <location>
        <begin position="628"/>
        <end position="722"/>
    </location>
</feature>
<dbReference type="GO" id="GO:0003723">
    <property type="term" value="F:RNA binding"/>
    <property type="evidence" value="ECO:0007669"/>
    <property type="project" value="UniProtKB-UniRule"/>
</dbReference>
<feature type="compositionally biased region" description="Basic and acidic residues" evidence="11">
    <location>
        <begin position="459"/>
        <end position="509"/>
    </location>
</feature>
<feature type="compositionally biased region" description="Basic and acidic residues" evidence="11">
    <location>
        <begin position="567"/>
        <end position="591"/>
    </location>
</feature>
<comment type="similarity">
    <text evidence="2">Belongs to the glycosyl hydrolase 81 family.</text>
</comment>
<keyword evidence="4" id="KW-0507">mRNA processing</keyword>
<dbReference type="InterPro" id="IPR036483">
    <property type="entry name" value="PWI_dom_sf"/>
</dbReference>
<dbReference type="Gene3D" id="1.20.1390.10">
    <property type="entry name" value="PWI domain"/>
    <property type="match status" value="1"/>
</dbReference>
<dbReference type="InterPro" id="IPR053294">
    <property type="entry name" value="RBM_PWI_domain"/>
</dbReference>
<evidence type="ECO:0000256" key="6">
    <source>
        <dbReference type="ARBA" id="ARBA00023277"/>
    </source>
</evidence>
<dbReference type="SMART" id="SM00311">
    <property type="entry name" value="PWI"/>
    <property type="match status" value="1"/>
</dbReference>
<feature type="compositionally biased region" description="Low complexity" evidence="11">
    <location>
        <begin position="22"/>
        <end position="35"/>
    </location>
</feature>
<dbReference type="InterPro" id="IPR002483">
    <property type="entry name" value="PWI_dom"/>
</dbReference>
<evidence type="ECO:0000256" key="4">
    <source>
        <dbReference type="ARBA" id="ARBA00022664"/>
    </source>
</evidence>
<sequence length="1800" mass="201656">MAIVAPSSPVTLDSKPEKSDSENPPSSSAPSAPIENPNPNPVNPNPNPVVAPPPPAVPSFAPSFRPLGAPHVPQYSPVPNPSYPMAPNPSIQPPGVAAMPPGAAAGGVGVAAVRPVGMYAVAPGQPPVHYGQVPNGYMAVPPQPGVIPPPGVPRYPGPYPAMMRPGFPPRPIPSVGVIPQLPRPPVPGIRGVPPIVTPSVRPVVPIVAPAEKPQTTVYVGKISPSVDNEFLLSLLRLCGPVKSWKRAQDPSTGTLKGFGFCEFESAEGILRALRLLSKLNIDGQELVLNINQATREYLEKYVEKKTEREKEKMKENESGGGDKESESISGSRKELLKPATEEAKKDSEDSSDKENQEDSQKFGVVTDEDREADRDAVEKISDMIEERLKTNPLPPPPPVPPPADGLAKSQSELASRSRDGDSEVDVMKSDAAEEKNDEETTSENKAATESDKPGVSSPDRNRSDRSKEREKEREKREKERELERYERDRERERVRREREREQKQRESERLYRERLKEWEAREREKEYHRQHEREREKDKERERRREVLRQEDESDDDDSRKRRRRSSTLEDKKRKRQREREDDAADRLREEEEIAEAKRRAVEEQPKEVELKPSVVVEMECENPIIPEEREDAEGKQVASDQNCEVVSTNGDVNVGDGIHRNSNGDELNMQSDQAPDLKQNTNGPTKKLGFGLIGSGKRTNVPSVFHQEDDEDVEEKKMRPLIPIDYSTEELQAVQSNASGAPPNIAAAAEYAKRISSANPKEEKHEIEKDRSRRSSERSSHRDRDRNDDEGKERMHEKMYDREKDREEKPKTENKKLLDAKQLIDMIPKTKEELFVYEINWAIYDKLELHERMRPWISKKITEFLGEEEATLVDYIVSCTKDHVQASKMLELLQSILDDEAEMFVLKMWRMLIFEIKKVETGLAAKRISYYHLERVALKGLLLQLELETLQHTSLECNVGLKPLVMVKLMGQISLPSPRADQIEVSTSSLAVLLPEILPFLEKQLSDRVRTDFLHVLKVKDGSKWSKYVQLRTMAKNDKQIPKTKKMLKELGKRLSSIKAHIIFENPIAKKKKRRRRRRRQQQTETQIQIQAPSSSARPPPWIPPIPGSISSTTMTHRHDGHKPFLFPGVQSTVLPDPSPLFSPQLLSSPLPTNSFFQNFALKNGDQPEYIHPYLIKSSSSSLSLSFPSRFATPSFIYQTFVPDLTVSSPSASDANPKSHLISSFDDLSVTLDLVPSSLRCFLVRGSPFVTVSTLGSSPADLSIATIHAFLSVAPNASFTKHRFELNSGQTFLCYSSAPLRLAPSGVSLLTAPAFSGVVRLAFLPDPSYEPVLDRFSSCYPVSGAASLARPFCVEYNWAKEGWGELLLLAHPLHLRLLDRACGVTVLEDFKYRSIDGDLVGVVADSWVLRTDPVSPTWHSMKGVSEDGFAEIASALCKDADGLCSAPIATTSSYFYGKAVARAARLALIAEEVGFPDVIPAVRQFLKASVTPWLDGSFGGNAFLYDHKWGGLVTKQGSVDSGADFGFGIFNDHHYHLGYFIYAIAVLSKLDPSWGRKYMSHAYSMVADFMTLSRKQDASYARLRCFDLWKLHSWAGGLTEFADGRNRESTSEAVNAYYSAALLGLSFGDTHLVAIGSTLAAFEILAAQTWWHVREGEGMYEDDFSRENRVVGVLWANKRDSGLWFAPPEWKECRLGIQVLPLLPITEVLFQDVAFVRELVKWASPALAREGVGEGWKGFAYALEGVYDKESAMEKTRALNGFDDGNSLSNMLWWLYSRGEDVEGVIASVRCCWYRHYCH</sequence>
<dbReference type="Gene3D" id="2.70.98.30">
    <property type="entry name" value="Golgi alpha-mannosidase II, domain 4"/>
    <property type="match status" value="1"/>
</dbReference>
<evidence type="ECO:0000256" key="8">
    <source>
        <dbReference type="ARBA" id="ARBA00023316"/>
    </source>
</evidence>
<evidence type="ECO:0000313" key="14">
    <source>
        <dbReference type="Proteomes" id="UP000515123"/>
    </source>
</evidence>
<dbReference type="GO" id="GO:0000272">
    <property type="term" value="P:polysaccharide catabolic process"/>
    <property type="evidence" value="ECO:0007669"/>
    <property type="project" value="UniProtKB-KW"/>
</dbReference>
<dbReference type="GO" id="GO:0071555">
    <property type="term" value="P:cell wall organization"/>
    <property type="evidence" value="ECO:0007669"/>
    <property type="project" value="UniProtKB-KW"/>
</dbReference>
<keyword evidence="10" id="KW-0694">RNA-binding</keyword>
<dbReference type="GeneID" id="109715420"/>
<keyword evidence="9" id="KW-0624">Polysaccharide degradation</keyword>
<dbReference type="RefSeq" id="XP_020095985.1">
    <property type="nucleotide sequence ID" value="XM_020240396.1"/>
</dbReference>
<proteinExistence type="inferred from homology"/>
<dbReference type="PANTHER" id="PTHR47334">
    <property type="entry name" value="SPLICING FACTOR PWI DOMAIN-CONTAINING PROTEIN / RNA RECOGNITION MOTIF (RRM)-CONTAINING PROTEIN"/>
    <property type="match status" value="1"/>
</dbReference>
<feature type="domain" description="RRM" evidence="12">
    <location>
        <begin position="215"/>
        <end position="295"/>
    </location>
</feature>
<dbReference type="PROSITE" id="PS51025">
    <property type="entry name" value="PWI"/>
    <property type="match status" value="1"/>
</dbReference>
<feature type="compositionally biased region" description="Basic and acidic residues" evidence="11">
    <location>
        <begin position="415"/>
        <end position="434"/>
    </location>
</feature>
<feature type="compositionally biased region" description="Polar residues" evidence="11">
    <location>
        <begin position="665"/>
        <end position="685"/>
    </location>
</feature>
<dbReference type="SMART" id="SM00360">
    <property type="entry name" value="RRM"/>
    <property type="match status" value="1"/>
</dbReference>
<feature type="compositionally biased region" description="Pro residues" evidence="11">
    <location>
        <begin position="392"/>
        <end position="403"/>
    </location>
</feature>
<reference evidence="15" key="2">
    <citation type="submission" date="2025-08" db="UniProtKB">
        <authorList>
            <consortium name="RefSeq"/>
        </authorList>
    </citation>
    <scope>IDENTIFICATION</scope>
    <source>
        <tissue evidence="15">Leaf</tissue>
    </source>
</reference>
<dbReference type="PROSITE" id="PS52008">
    <property type="entry name" value="GH81"/>
    <property type="match status" value="1"/>
</dbReference>
<evidence type="ECO:0000313" key="15">
    <source>
        <dbReference type="RefSeq" id="XP_020095985.1"/>
    </source>
</evidence>
<feature type="region of interest" description="Disordered" evidence="11">
    <location>
        <begin position="521"/>
        <end position="591"/>
    </location>
</feature>
<dbReference type="GO" id="GO:0042973">
    <property type="term" value="F:glucan endo-1,3-beta-D-glucosidase activity"/>
    <property type="evidence" value="ECO:0007669"/>
    <property type="project" value="UniProtKB-EC"/>
</dbReference>
<dbReference type="PROSITE" id="PS50102">
    <property type="entry name" value="RRM"/>
    <property type="match status" value="1"/>
</dbReference>
<evidence type="ECO:0000259" key="13">
    <source>
        <dbReference type="PROSITE" id="PS51025"/>
    </source>
</evidence>
<feature type="compositionally biased region" description="Basic residues" evidence="11">
    <location>
        <begin position="1070"/>
        <end position="1082"/>
    </location>
</feature>
<feature type="compositionally biased region" description="Pro residues" evidence="11">
    <location>
        <begin position="36"/>
        <end position="57"/>
    </location>
</feature>
<dbReference type="Gene3D" id="3.30.70.330">
    <property type="match status" value="1"/>
</dbReference>
<evidence type="ECO:0000256" key="5">
    <source>
        <dbReference type="ARBA" id="ARBA00022801"/>
    </source>
</evidence>
<keyword evidence="5" id="KW-0378">Hydrolase</keyword>
<dbReference type="EC" id="3.2.1.39" evidence="3"/>
<dbReference type="InterPro" id="IPR035979">
    <property type="entry name" value="RBD_domain_sf"/>
</dbReference>
<dbReference type="OrthoDB" id="4473401at2759"/>
<keyword evidence="6" id="KW-0119">Carbohydrate metabolism</keyword>
<evidence type="ECO:0000256" key="1">
    <source>
        <dbReference type="ARBA" id="ARBA00000382"/>
    </source>
</evidence>
<evidence type="ECO:0000256" key="2">
    <source>
        <dbReference type="ARBA" id="ARBA00010730"/>
    </source>
</evidence>
<feature type="compositionally biased region" description="Basic and acidic residues" evidence="11">
    <location>
        <begin position="371"/>
        <end position="389"/>
    </location>
</feature>
<dbReference type="Pfam" id="PF17652">
    <property type="entry name" value="Glyco_hydro81C"/>
    <property type="match status" value="1"/>
</dbReference>
<keyword evidence="8" id="KW-0961">Cell wall biogenesis/degradation</keyword>
<feature type="domain" description="PWI" evidence="13">
    <location>
        <begin position="833"/>
        <end position="930"/>
    </location>
</feature>
<evidence type="ECO:0000256" key="7">
    <source>
        <dbReference type="ARBA" id="ARBA00023295"/>
    </source>
</evidence>
<dbReference type="SUPFAM" id="SSF101233">
    <property type="entry name" value="PWI domain"/>
    <property type="match status" value="1"/>
</dbReference>
<dbReference type="InterPro" id="IPR040451">
    <property type="entry name" value="GH81_N"/>
</dbReference>
<evidence type="ECO:0000256" key="9">
    <source>
        <dbReference type="ARBA" id="ARBA00023326"/>
    </source>
</evidence>
<dbReference type="Pfam" id="PF01480">
    <property type="entry name" value="PWI"/>
    <property type="match status" value="1"/>
</dbReference>
<dbReference type="InterPro" id="IPR000504">
    <property type="entry name" value="RRM_dom"/>
</dbReference>
<protein>
    <recommendedName>
        <fullName evidence="3">glucan endo-1,3-beta-D-glucosidase</fullName>
        <ecNumber evidence="3">3.2.1.39</ecNumber>
    </recommendedName>
</protein>
<comment type="catalytic activity">
    <reaction evidence="1">
        <text>Hydrolysis of (1-&gt;3)-beta-D-glucosidic linkages in (1-&gt;3)-beta-D-glucans.</text>
        <dbReference type="EC" id="3.2.1.39"/>
    </reaction>
</comment>
<feature type="compositionally biased region" description="Basic and acidic residues" evidence="11">
    <location>
        <begin position="761"/>
        <end position="814"/>
    </location>
</feature>
<feature type="region of interest" description="Disordered" evidence="11">
    <location>
        <begin position="305"/>
        <end position="509"/>
    </location>
</feature>
<evidence type="ECO:0000259" key="12">
    <source>
        <dbReference type="PROSITE" id="PS50102"/>
    </source>
</evidence>
<feature type="compositionally biased region" description="Polar residues" evidence="11">
    <location>
        <begin position="639"/>
        <end position="652"/>
    </location>
</feature>
<dbReference type="GO" id="GO:0052861">
    <property type="term" value="F:endo-1,3(4)-beta-glucanase activity"/>
    <property type="evidence" value="ECO:0007669"/>
    <property type="project" value="InterPro"/>
</dbReference>
<dbReference type="InterPro" id="IPR012677">
    <property type="entry name" value="Nucleotide-bd_a/b_plait_sf"/>
</dbReference>
<dbReference type="Pfam" id="PF00076">
    <property type="entry name" value="RRM_1"/>
    <property type="match status" value="1"/>
</dbReference>
<gene>
    <name evidence="15" type="primary">LOC109715420</name>
</gene>
<dbReference type="SUPFAM" id="SSF54928">
    <property type="entry name" value="RNA-binding domain, RBD"/>
    <property type="match status" value="1"/>
</dbReference>
<accession>A0A6P5FSE0</accession>
<dbReference type="GO" id="GO:0006397">
    <property type="term" value="P:mRNA processing"/>
    <property type="evidence" value="ECO:0007669"/>
    <property type="project" value="UniProtKB-KW"/>
</dbReference>
<dbReference type="InterPro" id="IPR034268">
    <property type="entry name" value="RBM25_RRM"/>
</dbReference>
<evidence type="ECO:0000256" key="3">
    <source>
        <dbReference type="ARBA" id="ARBA00012780"/>
    </source>
</evidence>
<organism evidence="14 15">
    <name type="scientific">Ananas comosus</name>
    <name type="common">Pineapple</name>
    <name type="synonym">Ananas ananas</name>
    <dbReference type="NCBI Taxonomy" id="4615"/>
    <lineage>
        <taxon>Eukaryota</taxon>
        <taxon>Viridiplantae</taxon>
        <taxon>Streptophyta</taxon>
        <taxon>Embryophyta</taxon>
        <taxon>Tracheophyta</taxon>
        <taxon>Spermatophyta</taxon>
        <taxon>Magnoliopsida</taxon>
        <taxon>Liliopsida</taxon>
        <taxon>Poales</taxon>
        <taxon>Bromeliaceae</taxon>
        <taxon>Bromelioideae</taxon>
        <taxon>Ananas</taxon>
    </lineage>
</organism>
<feature type="compositionally biased region" description="Basic and acidic residues" evidence="11">
    <location>
        <begin position="521"/>
        <end position="551"/>
    </location>
</feature>
<feature type="region of interest" description="Disordered" evidence="11">
    <location>
        <begin position="757"/>
        <end position="814"/>
    </location>
</feature>
<feature type="region of interest" description="Disordered" evidence="11">
    <location>
        <begin position="1"/>
        <end position="62"/>
    </location>
</feature>
<feature type="compositionally biased region" description="Basic and acidic residues" evidence="11">
    <location>
        <begin position="305"/>
        <end position="360"/>
    </location>
</feature>
<dbReference type="InterPro" id="IPR040720">
    <property type="entry name" value="GH81_C"/>
</dbReference>
<dbReference type="Proteomes" id="UP000515123">
    <property type="component" value="Linkage group 9"/>
</dbReference>
<dbReference type="InterPro" id="IPR005200">
    <property type="entry name" value="Endo-beta-glucanase"/>
</dbReference>
<name>A0A6P5FSE0_ANACO</name>
<reference evidence="14" key="1">
    <citation type="journal article" date="2015" name="Nat. Genet.">
        <title>The pineapple genome and the evolution of CAM photosynthesis.</title>
        <authorList>
            <person name="Ming R."/>
            <person name="VanBuren R."/>
            <person name="Wai C.M."/>
            <person name="Tang H."/>
            <person name="Schatz M.C."/>
            <person name="Bowers J.E."/>
            <person name="Lyons E."/>
            <person name="Wang M.L."/>
            <person name="Chen J."/>
            <person name="Biggers E."/>
            <person name="Zhang J."/>
            <person name="Huang L."/>
            <person name="Zhang L."/>
            <person name="Miao W."/>
            <person name="Zhang J."/>
            <person name="Ye Z."/>
            <person name="Miao C."/>
            <person name="Lin Z."/>
            <person name="Wang H."/>
            <person name="Zhou H."/>
            <person name="Yim W.C."/>
            <person name="Priest H.D."/>
            <person name="Zheng C."/>
            <person name="Woodhouse M."/>
            <person name="Edger P.P."/>
            <person name="Guyot R."/>
            <person name="Guo H.B."/>
            <person name="Guo H."/>
            <person name="Zheng G."/>
            <person name="Singh R."/>
            <person name="Sharma A."/>
            <person name="Min X."/>
            <person name="Zheng Y."/>
            <person name="Lee H."/>
            <person name="Gurtowski J."/>
            <person name="Sedlazeck F.J."/>
            <person name="Harkess A."/>
            <person name="McKain M.R."/>
            <person name="Liao Z."/>
            <person name="Fang J."/>
            <person name="Liu J."/>
            <person name="Zhang X."/>
            <person name="Zhang Q."/>
            <person name="Hu W."/>
            <person name="Qin Y."/>
            <person name="Wang K."/>
            <person name="Chen L.Y."/>
            <person name="Shirley N."/>
            <person name="Lin Y.R."/>
            <person name="Liu L.Y."/>
            <person name="Hernandez A.G."/>
            <person name="Wright C.L."/>
            <person name="Bulone V."/>
            <person name="Tuskan G.A."/>
            <person name="Heath K."/>
            <person name="Zee F."/>
            <person name="Moore P.H."/>
            <person name="Sunkar R."/>
            <person name="Leebens-Mack J.H."/>
            <person name="Mockler T."/>
            <person name="Bennetzen J.L."/>
            <person name="Freeling M."/>
            <person name="Sankoff D."/>
            <person name="Paterson A.H."/>
            <person name="Zhu X."/>
            <person name="Yang X."/>
            <person name="Smith J.A."/>
            <person name="Cushman J.C."/>
            <person name="Paull R.E."/>
            <person name="Yu Q."/>
        </authorList>
    </citation>
    <scope>NUCLEOTIDE SEQUENCE [LARGE SCALE GENOMIC DNA]</scope>
    <source>
        <strain evidence="14">cv. F153</strain>
    </source>
</reference>
<evidence type="ECO:0000256" key="10">
    <source>
        <dbReference type="PROSITE-ProRule" id="PRU00176"/>
    </source>
</evidence>
<keyword evidence="14" id="KW-1185">Reference proteome</keyword>